<proteinExistence type="predicted"/>
<name>A0A8J3CS97_9PROT</name>
<dbReference type="Proteomes" id="UP000634004">
    <property type="component" value="Unassembled WGS sequence"/>
</dbReference>
<organism evidence="1 2">
    <name type="scientific">Algimonas arctica</name>
    <dbReference type="NCBI Taxonomy" id="1479486"/>
    <lineage>
        <taxon>Bacteria</taxon>
        <taxon>Pseudomonadati</taxon>
        <taxon>Pseudomonadota</taxon>
        <taxon>Alphaproteobacteria</taxon>
        <taxon>Maricaulales</taxon>
        <taxon>Robiginitomaculaceae</taxon>
        <taxon>Algimonas</taxon>
    </lineage>
</organism>
<sequence>MKHADGSPNYLNHLQPPSDDEIWSQISDRFSDLRDYFEVMRLETRDEAVHETYPRWHDREIGFEVRSWNLIQFRKSDDHEGLERAFECGRGLIQAIHNSIKKQELSPSFFQQWGMFCECAGVVSSAYFAQGHDVVQDQQAIAGRKKSKDPQLKWYLHFKAKLSADYEHGVKEANSEILKVIAMILTGEIEPPELFSHAWFKALVSNRSFQGLSVTGSSDHELKFSSVITKNTNTKKNPRAKNLFLEKSSNGIQIPSVDLKDYY</sequence>
<gene>
    <name evidence="1" type="ORF">GCM10009069_29140</name>
</gene>
<reference evidence="1" key="2">
    <citation type="submission" date="2020-09" db="EMBL/GenBank/DDBJ databases">
        <authorList>
            <person name="Sun Q."/>
            <person name="Kim S."/>
        </authorList>
    </citation>
    <scope>NUCLEOTIDE SEQUENCE</scope>
    <source>
        <strain evidence="1">KCTC 32513</strain>
    </source>
</reference>
<evidence type="ECO:0000313" key="1">
    <source>
        <dbReference type="EMBL" id="GHB04742.1"/>
    </source>
</evidence>
<evidence type="ECO:0000313" key="2">
    <source>
        <dbReference type="Proteomes" id="UP000634004"/>
    </source>
</evidence>
<comment type="caution">
    <text evidence="1">The sequence shown here is derived from an EMBL/GenBank/DDBJ whole genome shotgun (WGS) entry which is preliminary data.</text>
</comment>
<keyword evidence="2" id="KW-1185">Reference proteome</keyword>
<reference evidence="1" key="1">
    <citation type="journal article" date="2014" name="Int. J. Syst. Evol. Microbiol.">
        <title>Complete genome sequence of Corynebacterium casei LMG S-19264T (=DSM 44701T), isolated from a smear-ripened cheese.</title>
        <authorList>
            <consortium name="US DOE Joint Genome Institute (JGI-PGF)"/>
            <person name="Walter F."/>
            <person name="Albersmeier A."/>
            <person name="Kalinowski J."/>
            <person name="Ruckert C."/>
        </authorList>
    </citation>
    <scope>NUCLEOTIDE SEQUENCE</scope>
    <source>
        <strain evidence="1">KCTC 32513</strain>
    </source>
</reference>
<dbReference type="EMBL" id="BMZH01000022">
    <property type="protein sequence ID" value="GHB04742.1"/>
    <property type="molecule type" value="Genomic_DNA"/>
</dbReference>
<dbReference type="RefSeq" id="WP_189499621.1">
    <property type="nucleotide sequence ID" value="NZ_BMZH01000022.1"/>
</dbReference>
<accession>A0A8J3CS97</accession>
<protein>
    <submittedName>
        <fullName evidence="1">Uncharacterized protein</fullName>
    </submittedName>
</protein>
<dbReference type="AlphaFoldDB" id="A0A8J3CS97"/>